<keyword evidence="2" id="KW-1185">Reference proteome</keyword>
<sequence length="195" mass="21735">MDSLWCGSESELSTLRLCKSTVEKSDYRLRRKPSKGSKSLIPQGLLHAAESQPRAVRRRRSGTWPRVQAAFRDTLRSMTLSVALLPPSMCQPVLLEPSGIARADGKRPDGMSLIPWKLGRVLVWGATCVDTLAPSHMLNEQDLMVARAMVAESKSREHSPGGSPAPLRKTPLTKLDDRLKTFSLYHNFVKEETEK</sequence>
<evidence type="ECO:0000313" key="1">
    <source>
        <dbReference type="EMBL" id="KAI8439266.1"/>
    </source>
</evidence>
<evidence type="ECO:0000313" key="2">
    <source>
        <dbReference type="Proteomes" id="UP001064048"/>
    </source>
</evidence>
<reference evidence="1 2" key="1">
    <citation type="journal article" date="2022" name="Genome Biol. Evol.">
        <title>The Spruce Budworm Genome: Reconstructing the Evolutionary History of Antifreeze Proteins.</title>
        <authorList>
            <person name="Beliveau C."/>
            <person name="Gagne P."/>
            <person name="Picq S."/>
            <person name="Vernygora O."/>
            <person name="Keeling C.I."/>
            <person name="Pinkney K."/>
            <person name="Doucet D."/>
            <person name="Wen F."/>
            <person name="Johnston J.S."/>
            <person name="Maaroufi H."/>
            <person name="Boyle B."/>
            <person name="Laroche J."/>
            <person name="Dewar K."/>
            <person name="Juretic N."/>
            <person name="Blackburn G."/>
            <person name="Nisole A."/>
            <person name="Brunet B."/>
            <person name="Brandao M."/>
            <person name="Lumley L."/>
            <person name="Duan J."/>
            <person name="Quan G."/>
            <person name="Lucarotti C.J."/>
            <person name="Roe A.D."/>
            <person name="Sperling F.A.H."/>
            <person name="Levesque R.C."/>
            <person name="Cusson M."/>
        </authorList>
    </citation>
    <scope>NUCLEOTIDE SEQUENCE [LARGE SCALE GENOMIC DNA]</scope>
    <source>
        <strain evidence="1">Glfc:IPQL:Cfum</strain>
    </source>
</reference>
<gene>
    <name evidence="1" type="ORF">MSG28_013103</name>
</gene>
<proteinExistence type="predicted"/>
<dbReference type="Proteomes" id="UP001064048">
    <property type="component" value="Chromosome 23"/>
</dbReference>
<name>A0ACC0KSX9_CHOFU</name>
<dbReference type="EMBL" id="CM046123">
    <property type="protein sequence ID" value="KAI8439266.1"/>
    <property type="molecule type" value="Genomic_DNA"/>
</dbReference>
<comment type="caution">
    <text evidence="1">The sequence shown here is derived from an EMBL/GenBank/DDBJ whole genome shotgun (WGS) entry which is preliminary data.</text>
</comment>
<accession>A0ACC0KSX9</accession>
<protein>
    <submittedName>
        <fullName evidence="1">Uncharacterized protein</fullName>
    </submittedName>
</protein>
<organism evidence="1 2">
    <name type="scientific">Choristoneura fumiferana</name>
    <name type="common">Spruce budworm moth</name>
    <name type="synonym">Archips fumiferana</name>
    <dbReference type="NCBI Taxonomy" id="7141"/>
    <lineage>
        <taxon>Eukaryota</taxon>
        <taxon>Metazoa</taxon>
        <taxon>Ecdysozoa</taxon>
        <taxon>Arthropoda</taxon>
        <taxon>Hexapoda</taxon>
        <taxon>Insecta</taxon>
        <taxon>Pterygota</taxon>
        <taxon>Neoptera</taxon>
        <taxon>Endopterygota</taxon>
        <taxon>Lepidoptera</taxon>
        <taxon>Glossata</taxon>
        <taxon>Ditrysia</taxon>
        <taxon>Tortricoidea</taxon>
        <taxon>Tortricidae</taxon>
        <taxon>Tortricinae</taxon>
        <taxon>Choristoneura</taxon>
    </lineage>
</organism>